<protein>
    <submittedName>
        <fullName evidence="1">Uncharacterized protein</fullName>
    </submittedName>
</protein>
<evidence type="ECO:0000313" key="2">
    <source>
        <dbReference type="Proteomes" id="UP001589867"/>
    </source>
</evidence>
<proteinExistence type="predicted"/>
<comment type="caution">
    <text evidence="1">The sequence shown here is derived from an EMBL/GenBank/DDBJ whole genome shotgun (WGS) entry which is preliminary data.</text>
</comment>
<dbReference type="RefSeq" id="WP_377257643.1">
    <property type="nucleotide sequence ID" value="NZ_JBHLUH010000064.1"/>
</dbReference>
<evidence type="ECO:0000313" key="1">
    <source>
        <dbReference type="EMBL" id="MFC0532111.1"/>
    </source>
</evidence>
<dbReference type="Proteomes" id="UP001589867">
    <property type="component" value="Unassembled WGS sequence"/>
</dbReference>
<reference evidence="1 2" key="1">
    <citation type="submission" date="2024-09" db="EMBL/GenBank/DDBJ databases">
        <authorList>
            <person name="Sun Q."/>
            <person name="Mori K."/>
        </authorList>
    </citation>
    <scope>NUCLEOTIDE SEQUENCE [LARGE SCALE GENOMIC DNA]</scope>
    <source>
        <strain evidence="1 2">TBRC 3947</strain>
    </source>
</reference>
<sequence length="84" mass="9066">MLTAVQRDRRGAANQLGHHLTEAARRGINPLVDKPMQMPLRLVPQAPHIIHAAPALAAAPPPDALRIGRDLRGRPVVVVLHADT</sequence>
<accession>A0ABV6MBX3</accession>
<keyword evidence="2" id="KW-1185">Reference proteome</keyword>
<name>A0ABV6MBX3_9ACTN</name>
<organism evidence="1 2">
    <name type="scientific">Phytohabitans kaempferiae</name>
    <dbReference type="NCBI Taxonomy" id="1620943"/>
    <lineage>
        <taxon>Bacteria</taxon>
        <taxon>Bacillati</taxon>
        <taxon>Actinomycetota</taxon>
        <taxon>Actinomycetes</taxon>
        <taxon>Micromonosporales</taxon>
        <taxon>Micromonosporaceae</taxon>
    </lineage>
</organism>
<gene>
    <name evidence="1" type="ORF">ACFFIA_31120</name>
</gene>
<dbReference type="EMBL" id="JBHLUH010000064">
    <property type="protein sequence ID" value="MFC0532111.1"/>
    <property type="molecule type" value="Genomic_DNA"/>
</dbReference>